<evidence type="ECO:0000256" key="1">
    <source>
        <dbReference type="SAM" id="Coils"/>
    </source>
</evidence>
<comment type="caution">
    <text evidence="2">The sequence shown here is derived from an EMBL/GenBank/DDBJ whole genome shotgun (WGS) entry which is preliminary data.</text>
</comment>
<feature type="coiled-coil region" evidence="1">
    <location>
        <begin position="106"/>
        <end position="133"/>
    </location>
</feature>
<sequence>MTASAAIEKANLIRKESAGALPLAPLIIKEGPKLFRDLENFVCENWGDLSPKGQDVLKELAYSLIEPPRNLATRLKAIPMSLQLAWAVMKGQITSQDMAGFYQSALSFARAVLDRLEEENPAFKEKVSLALEEAVAGKTSPLTLDELRSAILDG</sequence>
<dbReference type="AlphaFoldDB" id="A0A7C3DPE8"/>
<accession>A0A7C3DPE8</accession>
<organism evidence="2">
    <name type="scientific">Meiothermus ruber</name>
    <dbReference type="NCBI Taxonomy" id="277"/>
    <lineage>
        <taxon>Bacteria</taxon>
        <taxon>Thermotogati</taxon>
        <taxon>Deinococcota</taxon>
        <taxon>Deinococci</taxon>
        <taxon>Thermales</taxon>
        <taxon>Thermaceae</taxon>
        <taxon>Meiothermus</taxon>
    </lineage>
</organism>
<protein>
    <submittedName>
        <fullName evidence="2">Uncharacterized protein</fullName>
    </submittedName>
</protein>
<gene>
    <name evidence="2" type="ORF">ENS82_07700</name>
</gene>
<dbReference type="EMBL" id="DSWI01000016">
    <property type="protein sequence ID" value="HFG20588.1"/>
    <property type="molecule type" value="Genomic_DNA"/>
</dbReference>
<evidence type="ECO:0000313" key="2">
    <source>
        <dbReference type="EMBL" id="HFG20588.1"/>
    </source>
</evidence>
<keyword evidence="1" id="KW-0175">Coiled coil</keyword>
<name>A0A7C3DPE8_MEIRU</name>
<proteinExistence type="predicted"/>
<reference evidence="2" key="1">
    <citation type="journal article" date="2020" name="mSystems">
        <title>Genome- and Community-Level Interaction Insights into Carbon Utilization and Element Cycling Functions of Hydrothermarchaeota in Hydrothermal Sediment.</title>
        <authorList>
            <person name="Zhou Z."/>
            <person name="Liu Y."/>
            <person name="Xu W."/>
            <person name="Pan J."/>
            <person name="Luo Z.H."/>
            <person name="Li M."/>
        </authorList>
    </citation>
    <scope>NUCLEOTIDE SEQUENCE [LARGE SCALE GENOMIC DNA]</scope>
    <source>
        <strain evidence="2">SpSt-524</strain>
    </source>
</reference>